<evidence type="ECO:0000313" key="2">
    <source>
        <dbReference type="EMBL" id="KAF9965184.1"/>
    </source>
</evidence>
<feature type="compositionally biased region" description="Basic and acidic residues" evidence="1">
    <location>
        <begin position="590"/>
        <end position="606"/>
    </location>
</feature>
<dbReference type="OrthoDB" id="2422815at2759"/>
<organism evidence="2 3">
    <name type="scientific">Mortierella alpina</name>
    <name type="common">Oleaginous fungus</name>
    <name type="synonym">Mortierella renispora</name>
    <dbReference type="NCBI Taxonomy" id="64518"/>
    <lineage>
        <taxon>Eukaryota</taxon>
        <taxon>Fungi</taxon>
        <taxon>Fungi incertae sedis</taxon>
        <taxon>Mucoromycota</taxon>
        <taxon>Mortierellomycotina</taxon>
        <taxon>Mortierellomycetes</taxon>
        <taxon>Mortierellales</taxon>
        <taxon>Mortierellaceae</taxon>
        <taxon>Mortierella</taxon>
    </lineage>
</organism>
<dbReference type="AlphaFoldDB" id="A0A9P6M4E2"/>
<protein>
    <submittedName>
        <fullName evidence="2">Uncharacterized protein</fullName>
    </submittedName>
</protein>
<comment type="caution">
    <text evidence="2">The sequence shown here is derived from an EMBL/GenBank/DDBJ whole genome shotgun (WGS) entry which is preliminary data.</text>
</comment>
<feature type="compositionally biased region" description="Acidic residues" evidence="1">
    <location>
        <begin position="477"/>
        <end position="490"/>
    </location>
</feature>
<dbReference type="EMBL" id="JAAAHY010000280">
    <property type="protein sequence ID" value="KAF9965184.1"/>
    <property type="molecule type" value="Genomic_DNA"/>
</dbReference>
<feature type="compositionally biased region" description="Polar residues" evidence="1">
    <location>
        <begin position="545"/>
        <end position="566"/>
    </location>
</feature>
<name>A0A9P6M4E2_MORAP</name>
<feature type="region of interest" description="Disordered" evidence="1">
    <location>
        <begin position="20"/>
        <end position="52"/>
    </location>
</feature>
<feature type="region of interest" description="Disordered" evidence="1">
    <location>
        <begin position="472"/>
        <end position="683"/>
    </location>
</feature>
<feature type="compositionally biased region" description="Polar residues" evidence="1">
    <location>
        <begin position="651"/>
        <end position="683"/>
    </location>
</feature>
<proteinExistence type="predicted"/>
<feature type="region of interest" description="Disordered" evidence="1">
    <location>
        <begin position="736"/>
        <end position="802"/>
    </location>
</feature>
<feature type="compositionally biased region" description="Low complexity" evidence="1">
    <location>
        <begin position="621"/>
        <end position="631"/>
    </location>
</feature>
<feature type="compositionally biased region" description="Low complexity" evidence="1">
    <location>
        <begin position="259"/>
        <end position="269"/>
    </location>
</feature>
<gene>
    <name evidence="2" type="ORF">BGZ70_005300</name>
</gene>
<dbReference type="PANTHER" id="PTHR37558:SF1">
    <property type="entry name" value="HTH CENPB-TYPE DOMAIN-CONTAINING PROTEIN"/>
    <property type="match status" value="1"/>
</dbReference>
<dbReference type="PANTHER" id="PTHR37558">
    <property type="entry name" value="HTH CENPB-TYPE DOMAIN-CONTAINING PROTEIN"/>
    <property type="match status" value="1"/>
</dbReference>
<reference evidence="2" key="1">
    <citation type="journal article" date="2020" name="Fungal Divers.">
        <title>Resolving the Mortierellaceae phylogeny through synthesis of multi-gene phylogenetics and phylogenomics.</title>
        <authorList>
            <person name="Vandepol N."/>
            <person name="Liber J."/>
            <person name="Desiro A."/>
            <person name="Na H."/>
            <person name="Kennedy M."/>
            <person name="Barry K."/>
            <person name="Grigoriev I.V."/>
            <person name="Miller A.N."/>
            <person name="O'Donnell K."/>
            <person name="Stajich J.E."/>
            <person name="Bonito G."/>
        </authorList>
    </citation>
    <scope>NUCLEOTIDE SEQUENCE</scope>
    <source>
        <strain evidence="2">CK1249</strain>
    </source>
</reference>
<feature type="compositionally biased region" description="Low complexity" evidence="1">
    <location>
        <begin position="567"/>
        <end position="577"/>
    </location>
</feature>
<feature type="region of interest" description="Disordered" evidence="1">
    <location>
        <begin position="218"/>
        <end position="270"/>
    </location>
</feature>
<evidence type="ECO:0000313" key="3">
    <source>
        <dbReference type="Proteomes" id="UP000738359"/>
    </source>
</evidence>
<keyword evidence="3" id="KW-1185">Reference proteome</keyword>
<accession>A0A9P6M4E2</accession>
<dbReference type="Proteomes" id="UP000738359">
    <property type="component" value="Unassembled WGS sequence"/>
</dbReference>
<sequence>MTAFDITHISSNTYYPRRHRSLYPPESETHAHRAWRSPPSPHGDANLLQLPSTHPAHHEYHPVLREPLSTSRNEGLLPPLPLTPLTTFDLFRAHWSSRRQHSPGISFSPEDRSSHLLWQPPLPQEVDYNLAQSRRTYSSMPVSVQEHSGDSPLGFSPMDGTGAGRTTQPLANTMQLIQRSPHANPLSTDRLRDQESFRTFGADGLPSLAPRPHAAVVSSGAMETASSARGLQPIQHRPPHAGVTDGPKEPATVAKREQSSTSSSNSNTSALRTYPAARITVKGPLPIDVQIKLLSNVLRHDPFNCPIRRTTQVWECIAKEQGMRARTCARRFDNIIQACIAGRERAMGTEEQIATKKQLLEQLLEMMNQPQAKVRMQKKRRYRSEKADRQLLLETIRFNPFAQKIGQVAKAWEDVRDALNMKVHSRQCIRRVNRIVKPYLLRERMYKGDIPEEMQEENDDLVKQVLQLMHQSGQADSLEDEEGNSNDEESAISGGSETDDQDDPFMVTEAHHRRNPSQQKDSDKDSTMMASSSTQIASSTLSPLRLTSDSPVSGAASLTPTTMVTTAPSSSSSASRQGRARRPRQGSPESQKKRIPLDPPEPEFRPQRIWGSHPYSREVLSRSSSASSRVVHTTHVRSSSEHEPALIRSPLSESVQRPTLPSPTVSSISTAAQSHGALTSREGSVSLAGNEASTQMYRAILGEFQVVKRYFSQLEGQRQRDKDNQKALYTMMERMQQQMQQQQRSIEELQQHLRLQPGRREGDDRSVSSSTSPEYERHQQDPSSVQHALSDAVPEAPPSEHD</sequence>
<feature type="compositionally biased region" description="Low complexity" evidence="1">
    <location>
        <begin position="527"/>
        <end position="542"/>
    </location>
</feature>
<evidence type="ECO:0000256" key="1">
    <source>
        <dbReference type="SAM" id="MobiDB-lite"/>
    </source>
</evidence>